<keyword evidence="3" id="KW-1185">Reference proteome</keyword>
<dbReference type="PANTHER" id="PTHR36745">
    <property type="entry name" value="OS02G0824400 PROTEIN"/>
    <property type="match status" value="1"/>
</dbReference>
<dbReference type="AlphaFoldDB" id="A0ABD0TZR4"/>
<reference evidence="2 3" key="1">
    <citation type="journal article" date="2024" name="Plant Biotechnol. J.">
        <title>Dendrobium thyrsiflorum genome and its molecular insights into genes involved in important horticultural traits.</title>
        <authorList>
            <person name="Chen B."/>
            <person name="Wang J.Y."/>
            <person name="Zheng P.J."/>
            <person name="Li K.L."/>
            <person name="Liang Y.M."/>
            <person name="Chen X.F."/>
            <person name="Zhang C."/>
            <person name="Zhao X."/>
            <person name="He X."/>
            <person name="Zhang G.Q."/>
            <person name="Liu Z.J."/>
            <person name="Xu Q."/>
        </authorList>
    </citation>
    <scope>NUCLEOTIDE SEQUENCE [LARGE SCALE GENOMIC DNA]</scope>
    <source>
        <strain evidence="2">GZMU011</strain>
    </source>
</reference>
<accession>A0ABD0TZR4</accession>
<dbReference type="EMBL" id="JANQDX010000019">
    <property type="protein sequence ID" value="KAL0905118.1"/>
    <property type="molecule type" value="Genomic_DNA"/>
</dbReference>
<protein>
    <submittedName>
        <fullName evidence="2">Uncharacterized protein</fullName>
    </submittedName>
</protein>
<gene>
    <name evidence="2" type="ORF">M5K25_027297</name>
</gene>
<sequence length="125" mass="13470">MVVACGFQVIPCGGYNGGGYGEGGGLEGEKVVAAWGCKKISRLEFQIKKKDISAILDKFESKFSILEMLKNVLEGQTKISPSEIDGSDKKRKRKSGGFQVGKRKLKTKLSALAKAKAAQAMEVDK</sequence>
<evidence type="ECO:0000313" key="2">
    <source>
        <dbReference type="EMBL" id="KAL0905118.1"/>
    </source>
</evidence>
<organism evidence="2 3">
    <name type="scientific">Dendrobium thyrsiflorum</name>
    <name type="common">Pinecone-like raceme dendrobium</name>
    <name type="synonym">Orchid</name>
    <dbReference type="NCBI Taxonomy" id="117978"/>
    <lineage>
        <taxon>Eukaryota</taxon>
        <taxon>Viridiplantae</taxon>
        <taxon>Streptophyta</taxon>
        <taxon>Embryophyta</taxon>
        <taxon>Tracheophyta</taxon>
        <taxon>Spermatophyta</taxon>
        <taxon>Magnoliopsida</taxon>
        <taxon>Liliopsida</taxon>
        <taxon>Asparagales</taxon>
        <taxon>Orchidaceae</taxon>
        <taxon>Epidendroideae</taxon>
        <taxon>Malaxideae</taxon>
        <taxon>Dendrobiinae</taxon>
        <taxon>Dendrobium</taxon>
    </lineage>
</organism>
<feature type="region of interest" description="Disordered" evidence="1">
    <location>
        <begin position="79"/>
        <end position="102"/>
    </location>
</feature>
<dbReference type="PANTHER" id="PTHR36745:SF1">
    <property type="entry name" value="OS02G0824400 PROTEIN"/>
    <property type="match status" value="1"/>
</dbReference>
<evidence type="ECO:0000256" key="1">
    <source>
        <dbReference type="SAM" id="MobiDB-lite"/>
    </source>
</evidence>
<feature type="compositionally biased region" description="Basic residues" evidence="1">
    <location>
        <begin position="89"/>
        <end position="102"/>
    </location>
</feature>
<evidence type="ECO:0000313" key="3">
    <source>
        <dbReference type="Proteomes" id="UP001552299"/>
    </source>
</evidence>
<comment type="caution">
    <text evidence="2">The sequence shown here is derived from an EMBL/GenBank/DDBJ whole genome shotgun (WGS) entry which is preliminary data.</text>
</comment>
<name>A0ABD0TZR4_DENTH</name>
<proteinExistence type="predicted"/>
<dbReference type="Proteomes" id="UP001552299">
    <property type="component" value="Unassembled WGS sequence"/>
</dbReference>